<dbReference type="AlphaFoldDB" id="A0A0N5D0U0"/>
<name>A0A0N5D0U0_THECL</name>
<sequence length="64" mass="7082">MDNEQCINACIYYQCAAINIFQLSEYGFMCEILATIIGTVPAQGAALVLWCNINTYNGNKILKS</sequence>
<reference evidence="3" key="1">
    <citation type="submission" date="2017-02" db="UniProtKB">
        <authorList>
            <consortium name="WormBaseParasite"/>
        </authorList>
    </citation>
    <scope>IDENTIFICATION</scope>
</reference>
<evidence type="ECO:0000313" key="2">
    <source>
        <dbReference type="Proteomes" id="UP000276776"/>
    </source>
</evidence>
<dbReference type="Proteomes" id="UP000276776">
    <property type="component" value="Unassembled WGS sequence"/>
</dbReference>
<protein>
    <submittedName>
        <fullName evidence="3">Apple domain-containing protein</fullName>
    </submittedName>
</protein>
<dbReference type="EMBL" id="UYYF01004414">
    <property type="protein sequence ID" value="VDN03771.1"/>
    <property type="molecule type" value="Genomic_DNA"/>
</dbReference>
<evidence type="ECO:0000313" key="3">
    <source>
        <dbReference type="WBParaSite" id="TCLT_0000643101-mRNA-1"/>
    </source>
</evidence>
<accession>A0A0N5D0U0</accession>
<dbReference type="OrthoDB" id="5837354at2759"/>
<dbReference type="WBParaSite" id="TCLT_0000643101-mRNA-1">
    <property type="protein sequence ID" value="TCLT_0000643101-mRNA-1"/>
    <property type="gene ID" value="TCLT_0000643101"/>
</dbReference>
<gene>
    <name evidence="1" type="ORF">TCLT_LOCUS6420</name>
</gene>
<proteinExistence type="predicted"/>
<evidence type="ECO:0000313" key="1">
    <source>
        <dbReference type="EMBL" id="VDN03771.1"/>
    </source>
</evidence>
<reference evidence="1 2" key="2">
    <citation type="submission" date="2018-11" db="EMBL/GenBank/DDBJ databases">
        <authorList>
            <consortium name="Pathogen Informatics"/>
        </authorList>
    </citation>
    <scope>NUCLEOTIDE SEQUENCE [LARGE SCALE GENOMIC DNA]</scope>
</reference>
<organism evidence="3">
    <name type="scientific">Thelazia callipaeda</name>
    <name type="common">Oriental eyeworm</name>
    <name type="synonym">Parasitic nematode</name>
    <dbReference type="NCBI Taxonomy" id="103827"/>
    <lineage>
        <taxon>Eukaryota</taxon>
        <taxon>Metazoa</taxon>
        <taxon>Ecdysozoa</taxon>
        <taxon>Nematoda</taxon>
        <taxon>Chromadorea</taxon>
        <taxon>Rhabditida</taxon>
        <taxon>Spirurina</taxon>
        <taxon>Spiruromorpha</taxon>
        <taxon>Thelazioidea</taxon>
        <taxon>Thelaziidae</taxon>
        <taxon>Thelazia</taxon>
    </lineage>
</organism>
<keyword evidence="2" id="KW-1185">Reference proteome</keyword>